<dbReference type="EMBL" id="KK122125">
    <property type="protein sequence ID" value="KFM81961.1"/>
    <property type="molecule type" value="Genomic_DNA"/>
</dbReference>
<evidence type="ECO:0000313" key="18">
    <source>
        <dbReference type="Proteomes" id="UP000054359"/>
    </source>
</evidence>
<evidence type="ECO:0000256" key="5">
    <source>
        <dbReference type="ARBA" id="ARBA00022670"/>
    </source>
</evidence>
<feature type="domain" description="Peptidase S1" evidence="16">
    <location>
        <begin position="27"/>
        <end position="256"/>
    </location>
</feature>
<protein>
    <recommendedName>
        <fullName evidence="14">limulus clotting factor C</fullName>
        <ecNumber evidence="14">3.4.21.84</ecNumber>
    </recommendedName>
</protein>
<name>A0A087UX72_STEMI</name>
<dbReference type="InterPro" id="IPR043504">
    <property type="entry name" value="Peptidase_S1_PA_chymotrypsin"/>
</dbReference>
<keyword evidence="6" id="KW-0732">Signal</keyword>
<keyword evidence="3" id="KW-0245">EGF-like domain</keyword>
<dbReference type="SMART" id="SM00020">
    <property type="entry name" value="Tryp_SPc"/>
    <property type="match status" value="1"/>
</dbReference>
<dbReference type="InterPro" id="IPR001314">
    <property type="entry name" value="Peptidase_S1A"/>
</dbReference>
<dbReference type="PANTHER" id="PTHR24264">
    <property type="entry name" value="TRYPSIN-RELATED"/>
    <property type="match status" value="1"/>
</dbReference>
<evidence type="ECO:0000256" key="15">
    <source>
        <dbReference type="RuleBase" id="RU363034"/>
    </source>
</evidence>
<dbReference type="GO" id="GO:0004252">
    <property type="term" value="F:serine-type endopeptidase activity"/>
    <property type="evidence" value="ECO:0007669"/>
    <property type="project" value="InterPro"/>
</dbReference>
<comment type="subcellular location">
    <subcellularLocation>
        <location evidence="1">Secreted</location>
    </subcellularLocation>
</comment>
<dbReference type="InterPro" id="IPR018114">
    <property type="entry name" value="TRYPSIN_HIS"/>
</dbReference>
<dbReference type="InterPro" id="IPR033116">
    <property type="entry name" value="TRYPSIN_SER"/>
</dbReference>
<dbReference type="InterPro" id="IPR050127">
    <property type="entry name" value="Serine_Proteases_S1"/>
</dbReference>
<dbReference type="GO" id="GO:0005615">
    <property type="term" value="C:extracellular space"/>
    <property type="evidence" value="ECO:0007669"/>
    <property type="project" value="TreeGrafter"/>
</dbReference>
<keyword evidence="5 15" id="KW-0645">Protease</keyword>
<evidence type="ECO:0000256" key="6">
    <source>
        <dbReference type="ARBA" id="ARBA00022729"/>
    </source>
</evidence>
<dbReference type="FunFam" id="2.40.10.10:FF:000120">
    <property type="entry name" value="Putative serine protease"/>
    <property type="match status" value="1"/>
</dbReference>
<dbReference type="PROSITE" id="PS50240">
    <property type="entry name" value="TRYPSIN_DOM"/>
    <property type="match status" value="1"/>
</dbReference>
<proteinExistence type="predicted"/>
<evidence type="ECO:0000256" key="9">
    <source>
        <dbReference type="ARBA" id="ARBA00022820"/>
    </source>
</evidence>
<evidence type="ECO:0000256" key="4">
    <source>
        <dbReference type="ARBA" id="ARBA00022659"/>
    </source>
</evidence>
<dbReference type="GO" id="GO:0007155">
    <property type="term" value="P:cell adhesion"/>
    <property type="evidence" value="ECO:0007669"/>
    <property type="project" value="UniProtKB-KW"/>
</dbReference>
<dbReference type="AlphaFoldDB" id="A0A087UX72"/>
<evidence type="ECO:0000256" key="7">
    <source>
        <dbReference type="ARBA" id="ARBA00022734"/>
    </source>
</evidence>
<dbReference type="EC" id="3.4.21.84" evidence="14"/>
<keyword evidence="2" id="KW-0964">Secreted</keyword>
<dbReference type="STRING" id="407821.A0A087UX72"/>
<dbReference type="PROSITE" id="PS00134">
    <property type="entry name" value="TRYPSIN_HIS"/>
    <property type="match status" value="1"/>
</dbReference>
<keyword evidence="10 15" id="KW-0720">Serine protease</keyword>
<dbReference type="OMA" id="PPHTSCI"/>
<keyword evidence="18" id="KW-1185">Reference proteome</keyword>
<sequence length="256" mass="28564">MDISAPKSHPLIGQKCGIAVKAPDLRIIGGREAKRGSWPWQVAILNKHREPFCGGTLLTKSWILTAAHCVRRKLLIRIGEHDLMSDEGTEQESRVIDSFIHPDYDADTVNNDIALLKVKHPFFLNNFVQPACLPSSTDELEIDTRAIILGWGKRKDTAFFGTDHLHQAEVPIVSPEDCRENYEDYHISDNMMCAGFKQGRVDSCAGDSGGPLLYQKNGKWTIYGITSFGEGCGQKGKYGIYAKVAKFVRWIKKTIG</sequence>
<evidence type="ECO:0000256" key="14">
    <source>
        <dbReference type="ARBA" id="ARBA00066707"/>
    </source>
</evidence>
<dbReference type="PRINTS" id="PR00722">
    <property type="entry name" value="CHYMOTRYPSIN"/>
</dbReference>
<keyword evidence="7" id="KW-0430">Lectin</keyword>
<reference evidence="17 18" key="1">
    <citation type="submission" date="2013-11" db="EMBL/GenBank/DDBJ databases">
        <title>Genome sequencing of Stegodyphus mimosarum.</title>
        <authorList>
            <person name="Bechsgaard J."/>
        </authorList>
    </citation>
    <scope>NUCLEOTIDE SEQUENCE [LARGE SCALE GENOMIC DNA]</scope>
</reference>
<dbReference type="Pfam" id="PF00089">
    <property type="entry name" value="Trypsin"/>
    <property type="match status" value="1"/>
</dbReference>
<gene>
    <name evidence="17" type="ORF">X975_24779</name>
</gene>
<dbReference type="Gene3D" id="2.40.10.10">
    <property type="entry name" value="Trypsin-like serine proteases"/>
    <property type="match status" value="1"/>
</dbReference>
<accession>A0A087UX72</accession>
<evidence type="ECO:0000313" key="17">
    <source>
        <dbReference type="EMBL" id="KFM81961.1"/>
    </source>
</evidence>
<evidence type="ECO:0000256" key="1">
    <source>
        <dbReference type="ARBA" id="ARBA00004613"/>
    </source>
</evidence>
<keyword evidence="11" id="KW-0130">Cell adhesion</keyword>
<dbReference type="CDD" id="cd00190">
    <property type="entry name" value="Tryp_SPc"/>
    <property type="match status" value="1"/>
</dbReference>
<dbReference type="Proteomes" id="UP000054359">
    <property type="component" value="Unassembled WGS sequence"/>
</dbReference>
<evidence type="ECO:0000256" key="2">
    <source>
        <dbReference type="ARBA" id="ARBA00022525"/>
    </source>
</evidence>
<comment type="catalytic activity">
    <reaction evidence="13">
        <text>Selective cleavage of 103-Arg-|-Ser-104 and 124-Ile-|-Ile-125 bonds in Limulus clotting factor B to form activated factor B. Cleavage of -Pro-Arg-|-Xaa- bonds in synthetic substrates.</text>
        <dbReference type="EC" id="3.4.21.84"/>
    </reaction>
</comment>
<evidence type="ECO:0000256" key="12">
    <source>
        <dbReference type="ARBA" id="ARBA00023157"/>
    </source>
</evidence>
<keyword evidence="4" id="KW-0768">Sushi</keyword>
<dbReference type="PROSITE" id="PS00135">
    <property type="entry name" value="TRYPSIN_SER"/>
    <property type="match status" value="1"/>
</dbReference>
<dbReference type="GO" id="GO:0042381">
    <property type="term" value="P:hemolymph coagulation"/>
    <property type="evidence" value="ECO:0007669"/>
    <property type="project" value="UniProtKB-KW"/>
</dbReference>
<dbReference type="InterPro" id="IPR001254">
    <property type="entry name" value="Trypsin_dom"/>
</dbReference>
<evidence type="ECO:0000256" key="10">
    <source>
        <dbReference type="ARBA" id="ARBA00022825"/>
    </source>
</evidence>
<dbReference type="GO" id="GO:0030246">
    <property type="term" value="F:carbohydrate binding"/>
    <property type="evidence" value="ECO:0007669"/>
    <property type="project" value="UniProtKB-KW"/>
</dbReference>
<dbReference type="PANTHER" id="PTHR24264:SF65">
    <property type="entry name" value="SRCR DOMAIN-CONTAINING PROTEIN"/>
    <property type="match status" value="1"/>
</dbReference>
<evidence type="ECO:0000256" key="13">
    <source>
        <dbReference type="ARBA" id="ARBA00052079"/>
    </source>
</evidence>
<dbReference type="SUPFAM" id="SSF50494">
    <property type="entry name" value="Trypsin-like serine proteases"/>
    <property type="match status" value="1"/>
</dbReference>
<evidence type="ECO:0000259" key="16">
    <source>
        <dbReference type="PROSITE" id="PS50240"/>
    </source>
</evidence>
<evidence type="ECO:0000256" key="8">
    <source>
        <dbReference type="ARBA" id="ARBA00022801"/>
    </source>
</evidence>
<keyword evidence="8 15" id="KW-0378">Hydrolase</keyword>
<keyword evidence="12" id="KW-1015">Disulfide bond</keyword>
<keyword evidence="9" id="KW-0353">Hemolymph clotting</keyword>
<dbReference type="GO" id="GO:0006508">
    <property type="term" value="P:proteolysis"/>
    <property type="evidence" value="ECO:0007669"/>
    <property type="project" value="UniProtKB-KW"/>
</dbReference>
<dbReference type="InterPro" id="IPR009003">
    <property type="entry name" value="Peptidase_S1_PA"/>
</dbReference>
<evidence type="ECO:0000256" key="11">
    <source>
        <dbReference type="ARBA" id="ARBA00022889"/>
    </source>
</evidence>
<organism evidence="17 18">
    <name type="scientific">Stegodyphus mimosarum</name>
    <name type="common">African social velvet spider</name>
    <dbReference type="NCBI Taxonomy" id="407821"/>
    <lineage>
        <taxon>Eukaryota</taxon>
        <taxon>Metazoa</taxon>
        <taxon>Ecdysozoa</taxon>
        <taxon>Arthropoda</taxon>
        <taxon>Chelicerata</taxon>
        <taxon>Arachnida</taxon>
        <taxon>Araneae</taxon>
        <taxon>Araneomorphae</taxon>
        <taxon>Entelegynae</taxon>
        <taxon>Eresoidea</taxon>
        <taxon>Eresidae</taxon>
        <taxon>Stegodyphus</taxon>
    </lineage>
</organism>
<dbReference type="OrthoDB" id="10004439at2759"/>
<evidence type="ECO:0000256" key="3">
    <source>
        <dbReference type="ARBA" id="ARBA00022536"/>
    </source>
</evidence>
<feature type="non-terminal residue" evidence="17">
    <location>
        <position position="256"/>
    </location>
</feature>